<dbReference type="AlphaFoldDB" id="A0A6L9JN15"/>
<dbReference type="GeneID" id="48851192"/>
<reference evidence="1 2" key="1">
    <citation type="submission" date="2019-12" db="EMBL/GenBank/DDBJ databases">
        <title>Engineering Photorhabdus to improve their lethality against agricultural pests.</title>
        <authorList>
            <person name="Machado R.A.R."/>
        </authorList>
    </citation>
    <scope>NUCLEOTIDE SEQUENCE [LARGE SCALE GENOMIC DNA]</scope>
    <source>
        <strain evidence="1 2">EN01</strain>
    </source>
</reference>
<proteinExistence type="predicted"/>
<comment type="caution">
    <text evidence="1">The sequence shown here is derived from an EMBL/GenBank/DDBJ whole genome shotgun (WGS) entry which is preliminary data.</text>
</comment>
<name>A0A6L9JN15_PHOLM</name>
<evidence type="ECO:0000313" key="1">
    <source>
        <dbReference type="EMBL" id="NDL37722.1"/>
    </source>
</evidence>
<evidence type="ECO:0000313" key="2">
    <source>
        <dbReference type="Proteomes" id="UP000479300"/>
    </source>
</evidence>
<accession>A0A6L9JN15</accession>
<sequence>MKMQKDSSHTVTIKEVIIQQNDEENMEQSDPVPLVEMSVSLASLGSNLRPID</sequence>
<dbReference type="Proteomes" id="UP000479300">
    <property type="component" value="Unassembled WGS sequence"/>
</dbReference>
<dbReference type="EMBL" id="WSFA01000004">
    <property type="protein sequence ID" value="NDL37722.1"/>
    <property type="molecule type" value="Genomic_DNA"/>
</dbReference>
<protein>
    <submittedName>
        <fullName evidence="1">Uncharacterized protein</fullName>
    </submittedName>
</protein>
<organism evidence="1 2">
    <name type="scientific">Photorhabdus laumondii subsp. laumondii</name>
    <name type="common">Photorhabdus luminescens subsp. laumondii</name>
    <dbReference type="NCBI Taxonomy" id="141679"/>
    <lineage>
        <taxon>Bacteria</taxon>
        <taxon>Pseudomonadati</taxon>
        <taxon>Pseudomonadota</taxon>
        <taxon>Gammaproteobacteria</taxon>
        <taxon>Enterobacterales</taxon>
        <taxon>Morganellaceae</taxon>
        <taxon>Photorhabdus</taxon>
    </lineage>
</organism>
<gene>
    <name evidence="1" type="ORF">GPY51_02585</name>
</gene>
<dbReference type="RefSeq" id="WP_157852097.1">
    <property type="nucleotide sequence ID" value="NZ_CAWMTZ010000137.1"/>
</dbReference>